<dbReference type="EMBL" id="WTVQ01000040">
    <property type="protein sequence ID" value="NMG76769.1"/>
    <property type="molecule type" value="Genomic_DNA"/>
</dbReference>
<evidence type="ECO:0000259" key="3">
    <source>
        <dbReference type="Pfam" id="PF00248"/>
    </source>
</evidence>
<sequence>MAPPQGPADKLGTTFSRHVSPNLVSPQCRRMRRLTCGWSTIRRQLEMGHACLIRRCAGTGKVSNRRAEGGNAPNRPAPTEVVGDLKFVGSCQCRPTDADIWRMAGASPIRTMTPGPDDRVDPEVPIEDVAGAVKDLIVAGKVLHFGLSEAGGATIRRAHAVQPITAVQNEYSVWSRDPEMEVIPVCEELGIGLVPWGPLGKGYLTGTITPRTTFREGDLRRMLPCLATEARRANWPVVELLQRVAARHQATPGQVALAWLLARHPWIVPIPGTTKISHMEQNVQATEVALTPADLGEIEDGFARIEVQGARSSEAILRQTDVGAKLGTSSRGGHRLSPLPGEKRSS</sequence>
<evidence type="ECO:0000256" key="1">
    <source>
        <dbReference type="ARBA" id="ARBA00023002"/>
    </source>
</evidence>
<dbReference type="InterPro" id="IPR050791">
    <property type="entry name" value="Aldo-Keto_reductase"/>
</dbReference>
<dbReference type="InterPro" id="IPR023210">
    <property type="entry name" value="NADP_OxRdtase_dom"/>
</dbReference>
<organism evidence="4 5">
    <name type="scientific">Aromatoleum diolicum</name>
    <dbReference type="NCBI Taxonomy" id="75796"/>
    <lineage>
        <taxon>Bacteria</taxon>
        <taxon>Pseudomonadati</taxon>
        <taxon>Pseudomonadota</taxon>
        <taxon>Betaproteobacteria</taxon>
        <taxon>Rhodocyclales</taxon>
        <taxon>Rhodocyclaceae</taxon>
        <taxon>Aromatoleum</taxon>
    </lineage>
</organism>
<proteinExistence type="predicted"/>
<evidence type="ECO:0000313" key="4">
    <source>
        <dbReference type="EMBL" id="NMG76769.1"/>
    </source>
</evidence>
<keyword evidence="1" id="KW-0560">Oxidoreductase</keyword>
<accession>A0ABX1QHS8</accession>
<dbReference type="InterPro" id="IPR036812">
    <property type="entry name" value="NAD(P)_OxRdtase_dom_sf"/>
</dbReference>
<evidence type="ECO:0000313" key="5">
    <source>
        <dbReference type="Proteomes" id="UP000648984"/>
    </source>
</evidence>
<dbReference type="Pfam" id="PF00248">
    <property type="entry name" value="Aldo_ket_red"/>
    <property type="match status" value="1"/>
</dbReference>
<feature type="region of interest" description="Disordered" evidence="2">
    <location>
        <begin position="321"/>
        <end position="346"/>
    </location>
</feature>
<protein>
    <recommendedName>
        <fullName evidence="3">NADP-dependent oxidoreductase domain-containing protein</fullName>
    </recommendedName>
</protein>
<reference evidence="4 5" key="1">
    <citation type="submission" date="2019-12" db="EMBL/GenBank/DDBJ databases">
        <title>Comparative genomics gives insights into the taxonomy of the Azoarcus-Aromatoleum group and reveals separate origins of nif in the plant-associated Azoarcus and non-plant-associated Aromatoleum sub-groups.</title>
        <authorList>
            <person name="Lafos M."/>
            <person name="Maluk M."/>
            <person name="Batista M."/>
            <person name="Junghare M."/>
            <person name="Carmona M."/>
            <person name="Faoro H."/>
            <person name="Cruz L.M."/>
            <person name="Battistoni F."/>
            <person name="De Souza E."/>
            <person name="Pedrosa F."/>
            <person name="Chen W.-M."/>
            <person name="Poole P.S."/>
            <person name="Dixon R.A."/>
            <person name="James E.K."/>
        </authorList>
    </citation>
    <scope>NUCLEOTIDE SEQUENCE [LARGE SCALE GENOMIC DNA]</scope>
    <source>
        <strain evidence="4 5">22Lin</strain>
    </source>
</reference>
<gene>
    <name evidence="4" type="ORF">GPA25_18590</name>
</gene>
<dbReference type="Proteomes" id="UP000648984">
    <property type="component" value="Unassembled WGS sequence"/>
</dbReference>
<keyword evidence="5" id="KW-1185">Reference proteome</keyword>
<dbReference type="PANTHER" id="PTHR43625:SF77">
    <property type="entry name" value="ALDO-KETO REDUCTASE"/>
    <property type="match status" value="1"/>
</dbReference>
<comment type="caution">
    <text evidence="4">The sequence shown here is derived from an EMBL/GenBank/DDBJ whole genome shotgun (WGS) entry which is preliminary data.</text>
</comment>
<dbReference type="PANTHER" id="PTHR43625">
    <property type="entry name" value="AFLATOXIN B1 ALDEHYDE REDUCTASE"/>
    <property type="match status" value="1"/>
</dbReference>
<name>A0ABX1QHS8_9RHOO</name>
<evidence type="ECO:0000256" key="2">
    <source>
        <dbReference type="SAM" id="MobiDB-lite"/>
    </source>
</evidence>
<feature type="domain" description="NADP-dependent oxidoreductase" evidence="3">
    <location>
        <begin position="119"/>
        <end position="299"/>
    </location>
</feature>
<dbReference type="SUPFAM" id="SSF51430">
    <property type="entry name" value="NAD(P)-linked oxidoreductase"/>
    <property type="match status" value="1"/>
</dbReference>
<dbReference type="Gene3D" id="3.20.20.100">
    <property type="entry name" value="NADP-dependent oxidoreductase domain"/>
    <property type="match status" value="1"/>
</dbReference>